<name>A0A8J3D4A8_9BACT</name>
<dbReference type="RefSeq" id="WP_189565138.1">
    <property type="nucleotide sequence ID" value="NZ_BMXF01000002.1"/>
</dbReference>
<sequence>MPNLDLRTEPLDSQQAAHLLRRATFGPTPSEIAGFVGLTPSQAVQTLLDNASYVSNPLPPIEFDETKPNAGQTYLDKPFNGDRNFWFGTYIKYWWMGQMARQDVPPSLLDKLTLFWQNHFVTTRTEVDDYRFLDRYLRLLRGNALGNFRFLVIAITKDPAMLRYLNGNQNVKGSPNENYARELQELFTVGNKDFSGNNNYTEDDVKAAARVLTGWNYTNHYNEGSTSFETTFTPNRHDTTDKVFSSHYAGTVITGRSGVTAGDTELDDLVTILLDHPETPRFICRKLYRWYVNPNVSQEVEDNVVVPLAAFFKSPANNYAILPVVKKLLSSEVFYDEVNRGAIVKSPADLMIGSIRFFQQPIPDMMSEYVAYRRLMEFFHWNMIDMQLDLMDQSTVFGYEPYYQPGYSANWVNTTTLALRSNFTDALIWRWFQVLPGYQLGIDLLAWVTTMQPNFSDLNTPAISCEVVLDGFLENLFATDLFPAQKEFLLDTIMMMGFSRTTWLFEWNAYRAEPTNTDRQNTILWRTRSLMRYLLRMAEYHVF</sequence>
<protein>
    <recommendedName>
        <fullName evidence="3">DUF1800 domain-containing protein</fullName>
    </recommendedName>
</protein>
<comment type="caution">
    <text evidence="1">The sequence shown here is derived from an EMBL/GenBank/DDBJ whole genome shotgun (WGS) entry which is preliminary data.</text>
</comment>
<proteinExistence type="predicted"/>
<evidence type="ECO:0008006" key="3">
    <source>
        <dbReference type="Google" id="ProtNLM"/>
    </source>
</evidence>
<dbReference type="InterPro" id="IPR014917">
    <property type="entry name" value="DUF1800"/>
</dbReference>
<keyword evidence="2" id="KW-1185">Reference proteome</keyword>
<accession>A0A8J3D4A8</accession>
<organism evidence="1 2">
    <name type="scientific">Persicitalea jodogahamensis</name>
    <dbReference type="NCBI Taxonomy" id="402147"/>
    <lineage>
        <taxon>Bacteria</taxon>
        <taxon>Pseudomonadati</taxon>
        <taxon>Bacteroidota</taxon>
        <taxon>Cytophagia</taxon>
        <taxon>Cytophagales</taxon>
        <taxon>Spirosomataceae</taxon>
        <taxon>Persicitalea</taxon>
    </lineage>
</organism>
<dbReference type="Proteomes" id="UP000598271">
    <property type="component" value="Unassembled WGS sequence"/>
</dbReference>
<evidence type="ECO:0000313" key="1">
    <source>
        <dbReference type="EMBL" id="GHB72755.1"/>
    </source>
</evidence>
<evidence type="ECO:0000313" key="2">
    <source>
        <dbReference type="Proteomes" id="UP000598271"/>
    </source>
</evidence>
<dbReference type="EMBL" id="BMXF01000002">
    <property type="protein sequence ID" value="GHB72755.1"/>
    <property type="molecule type" value="Genomic_DNA"/>
</dbReference>
<dbReference type="Pfam" id="PF08811">
    <property type="entry name" value="DUF1800"/>
    <property type="match status" value="1"/>
</dbReference>
<gene>
    <name evidence="1" type="ORF">GCM10007390_28570</name>
</gene>
<dbReference type="AlphaFoldDB" id="A0A8J3D4A8"/>
<reference evidence="1 2" key="1">
    <citation type="journal article" date="2014" name="Int. J. Syst. Evol. Microbiol.">
        <title>Complete genome sequence of Corynebacterium casei LMG S-19264T (=DSM 44701T), isolated from a smear-ripened cheese.</title>
        <authorList>
            <consortium name="US DOE Joint Genome Institute (JGI-PGF)"/>
            <person name="Walter F."/>
            <person name="Albersmeier A."/>
            <person name="Kalinowski J."/>
            <person name="Ruckert C."/>
        </authorList>
    </citation>
    <scope>NUCLEOTIDE SEQUENCE [LARGE SCALE GENOMIC DNA]</scope>
    <source>
        <strain evidence="1 2">KCTC 12866</strain>
    </source>
</reference>